<evidence type="ECO:0000256" key="1">
    <source>
        <dbReference type="ARBA" id="ARBA00006974"/>
    </source>
</evidence>
<keyword evidence="3" id="KW-1185">Reference proteome</keyword>
<dbReference type="Proteomes" id="UP001374535">
    <property type="component" value="Chromosome 9"/>
</dbReference>
<gene>
    <name evidence="2" type="ORF">V8G54_028549</name>
</gene>
<accession>A0AAQ3MSZ0</accession>
<dbReference type="InterPro" id="IPR003676">
    <property type="entry name" value="SAUR_fam"/>
</dbReference>
<sequence>MMLLSFFGKIHDGLSEVLAPIRRSLTQMINEDPLNASAQVPDDVLEGHFVVVAKKGEETKRFVMELHYLCNPAFLRLLERAREEFGFRQKGVLEIPCHPQELEKILEERRDQSVGDGSKLTDSIHMNLTKGYPNFSSKRSHGKLQQQQWWQMSEAKEKSSLTAAFFLRLPGKATEESDFRQRKAPVLPYMPE</sequence>
<proteinExistence type="inferred from homology"/>
<comment type="similarity">
    <text evidence="1">Belongs to the ARG7 family.</text>
</comment>
<dbReference type="AlphaFoldDB" id="A0AAQ3MSZ0"/>
<evidence type="ECO:0000313" key="2">
    <source>
        <dbReference type="EMBL" id="WVY96398.1"/>
    </source>
</evidence>
<dbReference type="PANTHER" id="PTHR31374">
    <property type="entry name" value="AUXIN-INDUCED PROTEIN-LIKE-RELATED"/>
    <property type="match status" value="1"/>
</dbReference>
<organism evidence="2 3">
    <name type="scientific">Vigna mungo</name>
    <name type="common">Black gram</name>
    <name type="synonym">Phaseolus mungo</name>
    <dbReference type="NCBI Taxonomy" id="3915"/>
    <lineage>
        <taxon>Eukaryota</taxon>
        <taxon>Viridiplantae</taxon>
        <taxon>Streptophyta</taxon>
        <taxon>Embryophyta</taxon>
        <taxon>Tracheophyta</taxon>
        <taxon>Spermatophyta</taxon>
        <taxon>Magnoliopsida</taxon>
        <taxon>eudicotyledons</taxon>
        <taxon>Gunneridae</taxon>
        <taxon>Pentapetalae</taxon>
        <taxon>rosids</taxon>
        <taxon>fabids</taxon>
        <taxon>Fabales</taxon>
        <taxon>Fabaceae</taxon>
        <taxon>Papilionoideae</taxon>
        <taxon>50 kb inversion clade</taxon>
        <taxon>NPAAA clade</taxon>
        <taxon>indigoferoid/millettioid clade</taxon>
        <taxon>Phaseoleae</taxon>
        <taxon>Vigna</taxon>
    </lineage>
</organism>
<evidence type="ECO:0000313" key="3">
    <source>
        <dbReference type="Proteomes" id="UP001374535"/>
    </source>
</evidence>
<dbReference type="PANTHER" id="PTHR31374:SF188">
    <property type="entry name" value="SAUR-LIKE AUXIN-RESPONSIVE FAMILY PROTEIN"/>
    <property type="match status" value="1"/>
</dbReference>
<protein>
    <submittedName>
        <fullName evidence="2">Uncharacterized protein</fullName>
    </submittedName>
</protein>
<dbReference type="EMBL" id="CP144692">
    <property type="protein sequence ID" value="WVY96398.1"/>
    <property type="molecule type" value="Genomic_DNA"/>
</dbReference>
<dbReference type="GO" id="GO:0009733">
    <property type="term" value="P:response to auxin"/>
    <property type="evidence" value="ECO:0007669"/>
    <property type="project" value="InterPro"/>
</dbReference>
<dbReference type="Pfam" id="PF02519">
    <property type="entry name" value="Auxin_inducible"/>
    <property type="match status" value="1"/>
</dbReference>
<reference evidence="2 3" key="1">
    <citation type="journal article" date="2023" name="Life. Sci Alliance">
        <title>Evolutionary insights into 3D genome organization and epigenetic landscape of Vigna mungo.</title>
        <authorList>
            <person name="Junaid A."/>
            <person name="Singh B."/>
            <person name="Bhatia S."/>
        </authorList>
    </citation>
    <scope>NUCLEOTIDE SEQUENCE [LARGE SCALE GENOMIC DNA]</scope>
    <source>
        <strain evidence="2">Urdbean</strain>
    </source>
</reference>
<name>A0AAQ3MSZ0_VIGMU</name>